<dbReference type="SMART" id="SM01007">
    <property type="entry name" value="Aldolase_II"/>
    <property type="match status" value="1"/>
</dbReference>
<feature type="domain" description="Class II aldolase/adducin N-terminal" evidence="2">
    <location>
        <begin position="93"/>
        <end position="275"/>
    </location>
</feature>
<feature type="region of interest" description="Disordered" evidence="1">
    <location>
        <begin position="24"/>
        <end position="71"/>
    </location>
</feature>
<evidence type="ECO:0000256" key="1">
    <source>
        <dbReference type="SAM" id="MobiDB-lite"/>
    </source>
</evidence>
<name>A0A9W9KJ12_9EURO</name>
<dbReference type="InterPro" id="IPR051017">
    <property type="entry name" value="Aldolase-II_Adducin_sf"/>
</dbReference>
<dbReference type="PANTHER" id="PTHR10672:SF41">
    <property type="entry name" value="CLASS II ALDOLASE_ADDUCIN DOMAIN PROTEIN (AFU_ORTHOLOGUE AFUA_3G01330)"/>
    <property type="match status" value="1"/>
</dbReference>
<keyword evidence="4" id="KW-1185">Reference proteome</keyword>
<dbReference type="NCBIfam" id="NF004855">
    <property type="entry name" value="PRK06208.1"/>
    <property type="match status" value="1"/>
</dbReference>
<evidence type="ECO:0000313" key="3">
    <source>
        <dbReference type="EMBL" id="KAJ5108464.1"/>
    </source>
</evidence>
<reference evidence="3" key="2">
    <citation type="journal article" date="2023" name="IMA Fungus">
        <title>Comparative genomic study of the Penicillium genus elucidates a diverse pangenome and 15 lateral gene transfer events.</title>
        <authorList>
            <person name="Petersen C."/>
            <person name="Sorensen T."/>
            <person name="Nielsen M.R."/>
            <person name="Sondergaard T.E."/>
            <person name="Sorensen J.L."/>
            <person name="Fitzpatrick D.A."/>
            <person name="Frisvad J.C."/>
            <person name="Nielsen K.L."/>
        </authorList>
    </citation>
    <scope>NUCLEOTIDE SEQUENCE</scope>
    <source>
        <strain evidence="3">IBT 30069</strain>
    </source>
</reference>
<dbReference type="Gene3D" id="3.40.225.10">
    <property type="entry name" value="Class II aldolase/adducin N-terminal domain"/>
    <property type="match status" value="1"/>
</dbReference>
<dbReference type="FunFam" id="3.40.225.10:FF:000009">
    <property type="entry name" value="Class II aldolase/adducin N-terminal"/>
    <property type="match status" value="1"/>
</dbReference>
<dbReference type="OrthoDB" id="3238794at2759"/>
<feature type="compositionally biased region" description="Low complexity" evidence="1">
    <location>
        <begin position="39"/>
        <end position="63"/>
    </location>
</feature>
<dbReference type="EMBL" id="JAPQKH010000003">
    <property type="protein sequence ID" value="KAJ5108464.1"/>
    <property type="molecule type" value="Genomic_DNA"/>
</dbReference>
<dbReference type="Pfam" id="PF00596">
    <property type="entry name" value="Aldolase_II"/>
    <property type="match status" value="1"/>
</dbReference>
<accession>A0A9W9KJ12</accession>
<dbReference type="GO" id="GO:0051015">
    <property type="term" value="F:actin filament binding"/>
    <property type="evidence" value="ECO:0007669"/>
    <property type="project" value="TreeGrafter"/>
</dbReference>
<dbReference type="PANTHER" id="PTHR10672">
    <property type="entry name" value="ADDUCIN"/>
    <property type="match status" value="1"/>
</dbReference>
<comment type="caution">
    <text evidence="3">The sequence shown here is derived from an EMBL/GenBank/DDBJ whole genome shotgun (WGS) entry which is preliminary data.</text>
</comment>
<protein>
    <submittedName>
        <fullName evidence="3">Decarboxylase NovR</fullName>
    </submittedName>
</protein>
<dbReference type="InterPro" id="IPR036409">
    <property type="entry name" value="Aldolase_II/adducin_N_sf"/>
</dbReference>
<organism evidence="3 4">
    <name type="scientific">Penicillium angulare</name>
    <dbReference type="NCBI Taxonomy" id="116970"/>
    <lineage>
        <taxon>Eukaryota</taxon>
        <taxon>Fungi</taxon>
        <taxon>Dikarya</taxon>
        <taxon>Ascomycota</taxon>
        <taxon>Pezizomycotina</taxon>
        <taxon>Eurotiomycetes</taxon>
        <taxon>Eurotiomycetidae</taxon>
        <taxon>Eurotiales</taxon>
        <taxon>Aspergillaceae</taxon>
        <taxon>Penicillium</taxon>
    </lineage>
</organism>
<proteinExistence type="predicted"/>
<reference evidence="3" key="1">
    <citation type="submission" date="2022-11" db="EMBL/GenBank/DDBJ databases">
        <authorList>
            <person name="Petersen C."/>
        </authorList>
    </citation>
    <scope>NUCLEOTIDE SEQUENCE</scope>
    <source>
        <strain evidence="3">IBT 30069</strain>
    </source>
</reference>
<evidence type="ECO:0000259" key="2">
    <source>
        <dbReference type="SMART" id="SM01007"/>
    </source>
</evidence>
<dbReference type="InterPro" id="IPR001303">
    <property type="entry name" value="Aldolase_II/adducin_N"/>
</dbReference>
<evidence type="ECO:0000313" key="4">
    <source>
        <dbReference type="Proteomes" id="UP001149165"/>
    </source>
</evidence>
<dbReference type="GO" id="GO:0005856">
    <property type="term" value="C:cytoskeleton"/>
    <property type="evidence" value="ECO:0007669"/>
    <property type="project" value="TreeGrafter"/>
</dbReference>
<sequence length="330" mass="35119">MSPPAAIHTLPIVGMGAPKTAEATVTESIFTSDGDSDSESAGSTADSTAASSAAEPPVETPAEAPKPKPFPMFGLGASATLEDKIRQREYMKGRLAAAFRIFGKFGYDEGVAGHITIRDPVDPQTFWVNPFGTAFALMKASDLIQVDHSGKVIAGGANRLLNSAAFMIHSAIHEARPDVMCAAHTHSLYGRAYSSLGRPLDMITQDSCAFYNDLAVYKQFNGVVLAEEEGKAIAEALGNKKAALLQNHGILTVGKSVEETVFWFVSMEKCSYAQLLADAAAGGRGENTVKIDDDDAASTYKTVGTSMAGWFSAKPMFDVIHHETKGEYLN</sequence>
<gene>
    <name evidence="3" type="ORF">N7456_005139</name>
</gene>
<dbReference type="Proteomes" id="UP001149165">
    <property type="component" value="Unassembled WGS sequence"/>
</dbReference>
<dbReference type="SUPFAM" id="SSF53639">
    <property type="entry name" value="AraD/HMP-PK domain-like"/>
    <property type="match status" value="1"/>
</dbReference>
<dbReference type="AlphaFoldDB" id="A0A9W9KJ12"/>